<keyword evidence="3" id="KW-1185">Reference proteome</keyword>
<accession>L0WHB7</accession>
<evidence type="ECO:0008006" key="4">
    <source>
        <dbReference type="Google" id="ProtNLM"/>
    </source>
</evidence>
<dbReference type="OrthoDB" id="5405464at2"/>
<organism evidence="2 3">
    <name type="scientific">Alcanivorax hongdengensis A-11-3</name>
    <dbReference type="NCBI Taxonomy" id="1177179"/>
    <lineage>
        <taxon>Bacteria</taxon>
        <taxon>Pseudomonadati</taxon>
        <taxon>Pseudomonadota</taxon>
        <taxon>Gammaproteobacteria</taxon>
        <taxon>Oceanospirillales</taxon>
        <taxon>Alcanivoracaceae</taxon>
        <taxon>Alcanivorax</taxon>
    </lineage>
</organism>
<feature type="transmembrane region" description="Helical" evidence="1">
    <location>
        <begin position="58"/>
        <end position="91"/>
    </location>
</feature>
<dbReference type="EMBL" id="AMRJ01000003">
    <property type="protein sequence ID" value="EKF75522.1"/>
    <property type="molecule type" value="Genomic_DNA"/>
</dbReference>
<gene>
    <name evidence="2" type="ORF">A11A3_04159</name>
</gene>
<feature type="transmembrane region" description="Helical" evidence="1">
    <location>
        <begin position="14"/>
        <end position="37"/>
    </location>
</feature>
<dbReference type="RefSeq" id="WP_008928018.1">
    <property type="nucleotide sequence ID" value="NZ_AMRJ01000003.1"/>
</dbReference>
<reference evidence="2 3" key="1">
    <citation type="journal article" date="2012" name="J. Bacteriol.">
        <title>Genome Sequence of the Alkane-Degrading Bacterium Alcanivorax hongdengensis Type Strain A-11-3.</title>
        <authorList>
            <person name="Lai Q."/>
            <person name="Shao Z."/>
        </authorList>
    </citation>
    <scope>NUCLEOTIDE SEQUENCE [LARGE SCALE GENOMIC DNA]</scope>
    <source>
        <strain evidence="2 3">A-11-3</strain>
    </source>
</reference>
<evidence type="ECO:0000313" key="3">
    <source>
        <dbReference type="Proteomes" id="UP000010164"/>
    </source>
</evidence>
<evidence type="ECO:0000313" key="2">
    <source>
        <dbReference type="EMBL" id="EKF75522.1"/>
    </source>
</evidence>
<evidence type="ECO:0000256" key="1">
    <source>
        <dbReference type="SAM" id="Phobius"/>
    </source>
</evidence>
<keyword evidence="1" id="KW-0472">Membrane</keyword>
<comment type="caution">
    <text evidence="2">The sequence shown here is derived from an EMBL/GenBank/DDBJ whole genome shotgun (WGS) entry which is preliminary data.</text>
</comment>
<dbReference type="Proteomes" id="UP000010164">
    <property type="component" value="Unassembled WGS sequence"/>
</dbReference>
<dbReference type="STRING" id="1177179.A11A3_04159"/>
<keyword evidence="1" id="KW-1133">Transmembrane helix</keyword>
<proteinExistence type="predicted"/>
<sequence length="114" mass="12593">MNSGNSSQANLVRIVYVLHLVGLITGGLTALIGAIIAHVNAGQAISPYREHYRFQYRTFWIGVLYNLIAGITTVALVGWVLLVIIAVWWIVRCARGLSALEKQMPPAKLETWGF</sequence>
<dbReference type="PATRIC" id="fig|1177179.3.peg.830"/>
<keyword evidence="1" id="KW-0812">Transmembrane</keyword>
<dbReference type="AlphaFoldDB" id="L0WHB7"/>
<name>L0WHB7_9GAMM</name>
<dbReference type="eggNOG" id="COG3671">
    <property type="taxonomic scope" value="Bacteria"/>
</dbReference>
<protein>
    <recommendedName>
        <fullName evidence="4">Transmembrane protein</fullName>
    </recommendedName>
</protein>